<dbReference type="WBParaSite" id="RSKR_0000890000.1">
    <property type="protein sequence ID" value="RSKR_0000890000.1"/>
    <property type="gene ID" value="RSKR_0000890000"/>
</dbReference>
<dbReference type="Proteomes" id="UP000095286">
    <property type="component" value="Unplaced"/>
</dbReference>
<protein>
    <submittedName>
        <fullName evidence="2">N-acetyltransferase domain-containing protein</fullName>
    </submittedName>
</protein>
<proteinExistence type="predicted"/>
<evidence type="ECO:0000313" key="2">
    <source>
        <dbReference type="WBParaSite" id="RSKR_0000890000.1"/>
    </source>
</evidence>
<reference evidence="2" key="1">
    <citation type="submission" date="2016-11" db="UniProtKB">
        <authorList>
            <consortium name="WormBaseParasite"/>
        </authorList>
    </citation>
    <scope>IDENTIFICATION</scope>
    <source>
        <strain evidence="2">KR3021</strain>
    </source>
</reference>
<sequence>MTTEVSPSFPGLPNVLINYNTLDKKLWDEFAALTVQYEKWNYETEYFNNFRKAFGQDDMQFVTAIEEETKKPMGCVFGTYWRNCNNERVLYTIGTFFIVPDYRGKQLGNYLFDYLNQKALNEKIPLYLCAVVGMGEKYSKYYGFSLFRDYLIETFAPKLSHFTNKREITLSNYSVYHHSEFTHWDKFLQFDLKLTNGVVNRIKYLRILFDNSVYSSIVTNNHGDVVGCVSMREMTNGMLTVGPFYAENKDVVQFLLNKVLENVDTTKYDSIRFKAFTCNKHLKDLLSLYTGDKLNQTATATLQFSGTFIPTEEKYLYCIVDSAQNFV</sequence>
<organism evidence="1 2">
    <name type="scientific">Rhabditophanes sp. KR3021</name>
    <dbReference type="NCBI Taxonomy" id="114890"/>
    <lineage>
        <taxon>Eukaryota</taxon>
        <taxon>Metazoa</taxon>
        <taxon>Ecdysozoa</taxon>
        <taxon>Nematoda</taxon>
        <taxon>Chromadorea</taxon>
        <taxon>Rhabditida</taxon>
        <taxon>Tylenchina</taxon>
        <taxon>Panagrolaimomorpha</taxon>
        <taxon>Strongyloidoidea</taxon>
        <taxon>Alloionematidae</taxon>
        <taxon>Rhabditophanes</taxon>
    </lineage>
</organism>
<name>A0AC35U9S9_9BILA</name>
<evidence type="ECO:0000313" key="1">
    <source>
        <dbReference type="Proteomes" id="UP000095286"/>
    </source>
</evidence>
<accession>A0AC35U9S9</accession>